<evidence type="ECO:0000313" key="2">
    <source>
        <dbReference type="Proteomes" id="UP000004814"/>
    </source>
</evidence>
<name>B1T178_9BURK</name>
<dbReference type="Proteomes" id="UP000004814">
    <property type="component" value="Unassembled WGS sequence"/>
</dbReference>
<evidence type="ECO:0000313" key="1">
    <source>
        <dbReference type="EMBL" id="EDT42661.1"/>
    </source>
</evidence>
<comment type="caution">
    <text evidence="1">The sequence shown here is derived from an EMBL/GenBank/DDBJ whole genome shotgun (WGS) entry which is preliminary data.</text>
</comment>
<accession>B1T178</accession>
<reference evidence="1 2" key="1">
    <citation type="submission" date="2008-03" db="EMBL/GenBank/DDBJ databases">
        <title>Sequencing of the draft genome and assembly of Burkholderia ambifaria MEX-5.</title>
        <authorList>
            <consortium name="US DOE Joint Genome Institute (JGI-PGF)"/>
            <person name="Copeland A."/>
            <person name="Lucas S."/>
            <person name="Lapidus A."/>
            <person name="Glavina del Rio T."/>
            <person name="Dalin E."/>
            <person name="Tice H."/>
            <person name="Bruce D."/>
            <person name="Goodwin L."/>
            <person name="Pitluck S."/>
            <person name="Larimer F."/>
            <person name="Land M.L."/>
            <person name="Hauser L."/>
            <person name="Tiedje J."/>
            <person name="Richardson P."/>
        </authorList>
    </citation>
    <scope>NUCLEOTIDE SEQUENCE [LARGE SCALE GENOMIC DNA]</scope>
    <source>
        <strain evidence="1 2">MEX-5</strain>
    </source>
</reference>
<proteinExistence type="predicted"/>
<protein>
    <submittedName>
        <fullName evidence="1">Uncharacterized protein</fullName>
    </submittedName>
</protein>
<sequence length="504" mass="55952">MDGLGICAPRHAARAVISEHRARHPIVAERGNRPPDGIDQDAASQAVERIALHAVRIRKRLRHIAERVVALLGHLAKCIDPMGRTPGRIVEVKAAMTIRIRRRRPVPCRIVRVVLGPGSPYRVDLRGGRLRTQRSERRSALAGQLRNQPPLYVVAVVPRTIASRLARHAAFTVVRVARRGCAPHRARGALEQATHRIVAVRGALLFRRRGKPALFRAGGIEHIVLAFLEHPRRTSVRLRAGLRERPVAEHRVLDRCLVHERTEDELDAMLGGGHDARNVDRVASCGRGHDFHLADVPAIDADREHGAGQLRAVQLRFERKTHGLRRTRYVGVRPFRSSAPRHVAELVVLVDGSVPLTVDFRTQQPARIVARLLANVVAAFRRTKIAHRRRCAIDVRDRRRITNRRDAPTRHVVLVFRQVAFRVELAAQEAAGIVEIARAAIGCRRGRSGARCRIAIARADAVRILDGAQQPPGIVVPIFGQRAVAVHTACEPARAVVRAPFGLI</sequence>
<gene>
    <name evidence="1" type="ORF">BamMEX5DRAFT_1544</name>
</gene>
<dbReference type="AlphaFoldDB" id="B1T178"/>
<dbReference type="EMBL" id="ABLK01000032">
    <property type="protein sequence ID" value="EDT42661.1"/>
    <property type="molecule type" value="Genomic_DNA"/>
</dbReference>
<organism evidence="1 2">
    <name type="scientific">Burkholderia ambifaria MEX-5</name>
    <dbReference type="NCBI Taxonomy" id="396597"/>
    <lineage>
        <taxon>Bacteria</taxon>
        <taxon>Pseudomonadati</taxon>
        <taxon>Pseudomonadota</taxon>
        <taxon>Betaproteobacteria</taxon>
        <taxon>Burkholderiales</taxon>
        <taxon>Burkholderiaceae</taxon>
        <taxon>Burkholderia</taxon>
        <taxon>Burkholderia cepacia complex</taxon>
    </lineage>
</organism>